<dbReference type="Proteomes" id="UP000053937">
    <property type="component" value="Unassembled WGS sequence"/>
</dbReference>
<comment type="caution">
    <text evidence="2">The sequence shown here is derived from an EMBL/GenBank/DDBJ whole genome shotgun (WGS) entry which is preliminary data.</text>
</comment>
<evidence type="ECO:0000256" key="1">
    <source>
        <dbReference type="SAM" id="Phobius"/>
    </source>
</evidence>
<organism evidence="2 3">
    <name type="scientific">Chlorobium limicola</name>
    <dbReference type="NCBI Taxonomy" id="1092"/>
    <lineage>
        <taxon>Bacteria</taxon>
        <taxon>Pseudomonadati</taxon>
        <taxon>Chlorobiota</taxon>
        <taxon>Chlorobiia</taxon>
        <taxon>Chlorobiales</taxon>
        <taxon>Chlorobiaceae</taxon>
        <taxon>Chlorobium/Pelodictyon group</taxon>
        <taxon>Chlorobium</taxon>
    </lineage>
</organism>
<keyword evidence="3" id="KW-1185">Reference proteome</keyword>
<accession>A0A101J4Y8</accession>
<feature type="transmembrane region" description="Helical" evidence="1">
    <location>
        <begin position="33"/>
        <end position="54"/>
    </location>
</feature>
<keyword evidence="1" id="KW-0472">Membrane</keyword>
<protein>
    <submittedName>
        <fullName evidence="2">Uncharacterized protein</fullName>
    </submittedName>
</protein>
<evidence type="ECO:0000313" key="2">
    <source>
        <dbReference type="EMBL" id="KUL20278.1"/>
    </source>
</evidence>
<evidence type="ECO:0000313" key="3">
    <source>
        <dbReference type="Proteomes" id="UP000053937"/>
    </source>
</evidence>
<dbReference type="EMBL" id="LMBR01000250">
    <property type="protein sequence ID" value="KUL20278.1"/>
    <property type="molecule type" value="Genomic_DNA"/>
</dbReference>
<proteinExistence type="predicted"/>
<reference evidence="2 3" key="1">
    <citation type="submission" date="2015-10" db="EMBL/GenBank/DDBJ databases">
        <title>Draft Genome Sequence of Chlorobium limicola strain Frasassi Growing under Artificial Lighting in the Frasassi Cave System.</title>
        <authorList>
            <person name="Mansor M."/>
            <person name="Macalady J."/>
        </authorList>
    </citation>
    <scope>NUCLEOTIDE SEQUENCE [LARGE SCALE GENOMIC DNA]</scope>
    <source>
        <strain evidence="2 3">Frasassi</strain>
    </source>
</reference>
<name>A0A101J4Y8_CHLLI</name>
<keyword evidence="1" id="KW-1133">Transmembrane helix</keyword>
<dbReference type="AlphaFoldDB" id="A0A101J4Y8"/>
<gene>
    <name evidence="2" type="ORF">ASB62_09855</name>
</gene>
<keyword evidence="1" id="KW-0812">Transmembrane</keyword>
<sequence length="72" mass="8051">MAKQATSPNPAAVELWRRLIFPMPKGEKAVPSALSSLIFCCGFSWTGSWEIMLFNIMKETHKFKSCVGRTEG</sequence>